<organism evidence="4 5">
    <name type="scientific">Actinocorallia herbida</name>
    <dbReference type="NCBI Taxonomy" id="58109"/>
    <lineage>
        <taxon>Bacteria</taxon>
        <taxon>Bacillati</taxon>
        <taxon>Actinomycetota</taxon>
        <taxon>Actinomycetes</taxon>
        <taxon>Streptosporangiales</taxon>
        <taxon>Thermomonosporaceae</taxon>
        <taxon>Actinocorallia</taxon>
    </lineage>
</organism>
<dbReference type="EMBL" id="RJKE01000001">
    <property type="protein sequence ID" value="ROO91042.1"/>
    <property type="molecule type" value="Genomic_DNA"/>
</dbReference>
<dbReference type="SUPFAM" id="SSF49299">
    <property type="entry name" value="PKD domain"/>
    <property type="match status" value="1"/>
</dbReference>
<keyword evidence="2" id="KW-0732">Signal</keyword>
<proteinExistence type="predicted"/>
<evidence type="ECO:0000259" key="3">
    <source>
        <dbReference type="PROSITE" id="PS50093"/>
    </source>
</evidence>
<dbReference type="InterPro" id="IPR000601">
    <property type="entry name" value="PKD_dom"/>
</dbReference>
<feature type="domain" description="PKD" evidence="3">
    <location>
        <begin position="65"/>
        <end position="116"/>
    </location>
</feature>
<dbReference type="AlphaFoldDB" id="A0A3N1DBZ5"/>
<feature type="chain" id="PRO_5038449705" description="PKD domain-containing protein" evidence="2">
    <location>
        <begin position="23"/>
        <end position="368"/>
    </location>
</feature>
<protein>
    <recommendedName>
        <fullName evidence="3">PKD domain-containing protein</fullName>
    </recommendedName>
</protein>
<keyword evidence="5" id="KW-1185">Reference proteome</keyword>
<dbReference type="PROSITE" id="PS50093">
    <property type="entry name" value="PKD"/>
    <property type="match status" value="1"/>
</dbReference>
<evidence type="ECO:0000256" key="1">
    <source>
        <dbReference type="SAM" id="MobiDB-lite"/>
    </source>
</evidence>
<feature type="signal peptide" evidence="2">
    <location>
        <begin position="1"/>
        <end position="22"/>
    </location>
</feature>
<comment type="caution">
    <text evidence="4">The sequence shown here is derived from an EMBL/GenBank/DDBJ whole genome shotgun (WGS) entry which is preliminary data.</text>
</comment>
<gene>
    <name evidence="4" type="ORF">EDD29_8785</name>
</gene>
<evidence type="ECO:0000313" key="4">
    <source>
        <dbReference type="EMBL" id="ROO91042.1"/>
    </source>
</evidence>
<sequence length="368" mass="38772">MAFTRASIAAGICGVLVSPVFAVPAAAAEPSAGPAAAGPAARAAVNAAACTAPGAICLQDRTFAITYTVSGTGCAWTSRVDWGDGTTENVSYGSEGFTRSHEYAKAGVYQVSVTGSGTPTSPSVPSCTFNPYTAQVEAPKDHFLLEMKSWIPTDKVVDPYHVVPYSISTRDLVDDCGKFPDLVKQESYFQGDAHIGYEGSHRVTGGVEFDWDGQAVTNVRPVGPAGGVTTRHWLITRRGNPTPQHCQRSEADTATGSASGSGTNVTLSYRAADPLIFPAPSINNTVSATIGDDNVSLNFRVTEYPNQGFTLTRNGTRLDRRVYVNAACRPSTGPQGFVTLTAGLLQFRRVVVNIPTDTPTPETIAPCS</sequence>
<dbReference type="Gene3D" id="2.60.40.10">
    <property type="entry name" value="Immunoglobulins"/>
    <property type="match status" value="1"/>
</dbReference>
<accession>A0A3N1DBZ5</accession>
<dbReference type="OrthoDB" id="5197753at2"/>
<feature type="compositionally biased region" description="Polar residues" evidence="1">
    <location>
        <begin position="239"/>
        <end position="262"/>
    </location>
</feature>
<evidence type="ECO:0000256" key="2">
    <source>
        <dbReference type="SAM" id="SignalP"/>
    </source>
</evidence>
<name>A0A3N1DBZ5_9ACTN</name>
<feature type="region of interest" description="Disordered" evidence="1">
    <location>
        <begin position="238"/>
        <end position="262"/>
    </location>
</feature>
<reference evidence="4 5" key="1">
    <citation type="submission" date="2018-11" db="EMBL/GenBank/DDBJ databases">
        <title>Sequencing the genomes of 1000 actinobacteria strains.</title>
        <authorList>
            <person name="Klenk H.-P."/>
        </authorList>
    </citation>
    <scope>NUCLEOTIDE SEQUENCE [LARGE SCALE GENOMIC DNA]</scope>
    <source>
        <strain evidence="4 5">DSM 44254</strain>
    </source>
</reference>
<dbReference type="InterPro" id="IPR013783">
    <property type="entry name" value="Ig-like_fold"/>
</dbReference>
<dbReference type="GO" id="GO:0005975">
    <property type="term" value="P:carbohydrate metabolic process"/>
    <property type="evidence" value="ECO:0007669"/>
    <property type="project" value="UniProtKB-ARBA"/>
</dbReference>
<dbReference type="RefSeq" id="WP_123669912.1">
    <property type="nucleotide sequence ID" value="NZ_RJKE01000001.1"/>
</dbReference>
<evidence type="ECO:0000313" key="5">
    <source>
        <dbReference type="Proteomes" id="UP000272400"/>
    </source>
</evidence>
<dbReference type="InterPro" id="IPR035986">
    <property type="entry name" value="PKD_dom_sf"/>
</dbReference>
<dbReference type="Proteomes" id="UP000272400">
    <property type="component" value="Unassembled WGS sequence"/>
</dbReference>